<dbReference type="Proteomes" id="UP000279384">
    <property type="component" value="Unassembled WGS sequence"/>
</dbReference>
<proteinExistence type="predicted"/>
<dbReference type="GO" id="GO:0003677">
    <property type="term" value="F:DNA binding"/>
    <property type="evidence" value="ECO:0007669"/>
    <property type="project" value="InterPro"/>
</dbReference>
<dbReference type="CDD" id="cd00093">
    <property type="entry name" value="HTH_XRE"/>
    <property type="match status" value="1"/>
</dbReference>
<dbReference type="PANTHER" id="PTHR35010:SF2">
    <property type="entry name" value="BLL4672 PROTEIN"/>
    <property type="match status" value="1"/>
</dbReference>
<dbReference type="InterPro" id="IPR010982">
    <property type="entry name" value="Lambda_DNA-bd_dom_sf"/>
</dbReference>
<feature type="region of interest" description="Disordered" evidence="1">
    <location>
        <begin position="1"/>
        <end position="35"/>
    </location>
</feature>
<dbReference type="Pfam" id="PF17765">
    <property type="entry name" value="MLTR_LBD"/>
    <property type="match status" value="1"/>
</dbReference>
<dbReference type="SUPFAM" id="SSF47413">
    <property type="entry name" value="lambda repressor-like DNA-binding domains"/>
    <property type="match status" value="1"/>
</dbReference>
<dbReference type="Pfam" id="PF13560">
    <property type="entry name" value="HTH_31"/>
    <property type="match status" value="1"/>
</dbReference>
<evidence type="ECO:0000313" key="3">
    <source>
        <dbReference type="EMBL" id="RKQ57039.1"/>
    </source>
</evidence>
<dbReference type="SMART" id="SM00530">
    <property type="entry name" value="HTH_XRE"/>
    <property type="match status" value="1"/>
</dbReference>
<gene>
    <name evidence="3" type="ORF">C8E02_2496</name>
</gene>
<organism evidence="3 4">
    <name type="scientific">Vogesella indigofera</name>
    <name type="common">Pseudomonas indigofera</name>
    <dbReference type="NCBI Taxonomy" id="45465"/>
    <lineage>
        <taxon>Bacteria</taxon>
        <taxon>Pseudomonadati</taxon>
        <taxon>Pseudomonadota</taxon>
        <taxon>Betaproteobacteria</taxon>
        <taxon>Neisseriales</taxon>
        <taxon>Chromobacteriaceae</taxon>
        <taxon>Vogesella</taxon>
    </lineage>
</organism>
<protein>
    <submittedName>
        <fullName evidence="3">Helix-turn-helix protein</fullName>
    </submittedName>
</protein>
<dbReference type="Gene3D" id="3.30.450.180">
    <property type="match status" value="1"/>
</dbReference>
<evidence type="ECO:0000259" key="2">
    <source>
        <dbReference type="PROSITE" id="PS50943"/>
    </source>
</evidence>
<dbReference type="Gene3D" id="1.10.260.40">
    <property type="entry name" value="lambda repressor-like DNA-binding domains"/>
    <property type="match status" value="1"/>
</dbReference>
<dbReference type="AlphaFoldDB" id="A0A495B803"/>
<sequence length="261" mass="29136">MNDERNTSPLGDFIRSHRERVSPQQAGLPAGSRRRAKGLRREEVAALCGISPTWLTWIEQGRTQSVSAATLARLADALLLSRAERDYLFNLAGQKNPDDAHLASDPEAQQALALAVGKIADPAYVLDGLWFVPAWNAQAATLFRGWLDQPEPRHNLLHFMFLHPLAPQLVDDWPTRARRMVAEFRAETSARRDDGEVGTLLDGLRRQSGDFDSLWRQQDVQGREGGERAFNHAQLGRVSYQQLTLRLANAPGLKLVMLLSS</sequence>
<dbReference type="InterPro" id="IPR041413">
    <property type="entry name" value="MLTR_LBD"/>
</dbReference>
<accession>A0A495B803</accession>
<dbReference type="PANTHER" id="PTHR35010">
    <property type="entry name" value="BLL4672 PROTEIN-RELATED"/>
    <property type="match status" value="1"/>
</dbReference>
<dbReference type="InterPro" id="IPR001387">
    <property type="entry name" value="Cro/C1-type_HTH"/>
</dbReference>
<comment type="caution">
    <text evidence="3">The sequence shown here is derived from an EMBL/GenBank/DDBJ whole genome shotgun (WGS) entry which is preliminary data.</text>
</comment>
<dbReference type="EMBL" id="RBID01000016">
    <property type="protein sequence ID" value="RKQ57039.1"/>
    <property type="molecule type" value="Genomic_DNA"/>
</dbReference>
<reference evidence="3 4" key="1">
    <citation type="submission" date="2018-10" db="EMBL/GenBank/DDBJ databases">
        <title>Genomic Encyclopedia of Type Strains, Phase IV (KMG-IV): sequencing the most valuable type-strain genomes for metagenomic binning, comparative biology and taxonomic classification.</title>
        <authorList>
            <person name="Goeker M."/>
        </authorList>
    </citation>
    <scope>NUCLEOTIDE SEQUENCE [LARGE SCALE GENOMIC DNA]</scope>
    <source>
        <strain evidence="3 4">DSM 3303</strain>
    </source>
</reference>
<name>A0A495B803_VOGIN</name>
<evidence type="ECO:0000256" key="1">
    <source>
        <dbReference type="SAM" id="MobiDB-lite"/>
    </source>
</evidence>
<dbReference type="PROSITE" id="PS50943">
    <property type="entry name" value="HTH_CROC1"/>
    <property type="match status" value="1"/>
</dbReference>
<feature type="domain" description="HTH cro/C1-type" evidence="2">
    <location>
        <begin position="34"/>
        <end position="85"/>
    </location>
</feature>
<evidence type="ECO:0000313" key="4">
    <source>
        <dbReference type="Proteomes" id="UP000279384"/>
    </source>
</evidence>
<dbReference type="RefSeq" id="WP_120811069.1">
    <property type="nucleotide sequence ID" value="NZ_RBID01000016.1"/>
</dbReference>